<evidence type="ECO:0000313" key="12">
    <source>
        <dbReference type="Proteomes" id="UP001147830"/>
    </source>
</evidence>
<evidence type="ECO:0000256" key="7">
    <source>
        <dbReference type="ARBA" id="ARBA00022984"/>
    </source>
</evidence>
<comment type="caution">
    <text evidence="11">The sequence shown here is derived from an EMBL/GenBank/DDBJ whole genome shotgun (WGS) entry which is preliminary data.</text>
</comment>
<dbReference type="AlphaFoldDB" id="A0A9X2WE26"/>
<dbReference type="PANTHER" id="PTHR30582:SF24">
    <property type="entry name" value="L,D-TRANSPEPTIDASE ERFK_SRFK-RELATED"/>
    <property type="match status" value="1"/>
</dbReference>
<dbReference type="InterPro" id="IPR005490">
    <property type="entry name" value="LD_TPept_cat_dom"/>
</dbReference>
<evidence type="ECO:0000256" key="2">
    <source>
        <dbReference type="ARBA" id="ARBA00005992"/>
    </source>
</evidence>
<keyword evidence="6 9" id="KW-0133">Cell shape</keyword>
<dbReference type="CDD" id="cd16913">
    <property type="entry name" value="YkuD_like"/>
    <property type="match status" value="1"/>
</dbReference>
<dbReference type="SUPFAM" id="SSF141523">
    <property type="entry name" value="L,D-transpeptidase catalytic domain-like"/>
    <property type="match status" value="1"/>
</dbReference>
<name>A0A9X2WE26_9GAMM</name>
<keyword evidence="4" id="KW-0808">Transferase</keyword>
<dbReference type="Pfam" id="PF03734">
    <property type="entry name" value="YkuD"/>
    <property type="match status" value="1"/>
</dbReference>
<organism evidence="11 12">
    <name type="scientific">Thalassolituus pacificus</name>
    <dbReference type="NCBI Taxonomy" id="2975440"/>
    <lineage>
        <taxon>Bacteria</taxon>
        <taxon>Pseudomonadati</taxon>
        <taxon>Pseudomonadota</taxon>
        <taxon>Gammaproteobacteria</taxon>
        <taxon>Oceanospirillales</taxon>
        <taxon>Oceanospirillaceae</taxon>
        <taxon>Thalassolituus</taxon>
    </lineage>
</organism>
<keyword evidence="7 9" id="KW-0573">Peptidoglycan synthesis</keyword>
<gene>
    <name evidence="11" type="ORF">NYR02_06765</name>
</gene>
<keyword evidence="8 9" id="KW-0961">Cell wall biogenesis/degradation</keyword>
<evidence type="ECO:0000256" key="5">
    <source>
        <dbReference type="ARBA" id="ARBA00022801"/>
    </source>
</evidence>
<evidence type="ECO:0000256" key="4">
    <source>
        <dbReference type="ARBA" id="ARBA00022679"/>
    </source>
</evidence>
<dbReference type="GO" id="GO:0018104">
    <property type="term" value="P:peptidoglycan-protein cross-linking"/>
    <property type="evidence" value="ECO:0007669"/>
    <property type="project" value="TreeGrafter"/>
</dbReference>
<evidence type="ECO:0000256" key="3">
    <source>
        <dbReference type="ARBA" id="ARBA00022676"/>
    </source>
</evidence>
<evidence type="ECO:0000256" key="9">
    <source>
        <dbReference type="PROSITE-ProRule" id="PRU01373"/>
    </source>
</evidence>
<feature type="active site" description="Proton donor/acceptor" evidence="9">
    <location>
        <position position="133"/>
    </location>
</feature>
<dbReference type="GO" id="GO:0005576">
    <property type="term" value="C:extracellular region"/>
    <property type="evidence" value="ECO:0007669"/>
    <property type="project" value="TreeGrafter"/>
</dbReference>
<dbReference type="GO" id="GO:0008360">
    <property type="term" value="P:regulation of cell shape"/>
    <property type="evidence" value="ECO:0007669"/>
    <property type="project" value="UniProtKB-UniRule"/>
</dbReference>
<proteinExistence type="inferred from homology"/>
<accession>A0A9X2WE26</accession>
<dbReference type="PANTHER" id="PTHR30582">
    <property type="entry name" value="L,D-TRANSPEPTIDASE"/>
    <property type="match status" value="1"/>
</dbReference>
<feature type="active site" description="Nucleophile" evidence="9">
    <location>
        <position position="149"/>
    </location>
</feature>
<evidence type="ECO:0000256" key="8">
    <source>
        <dbReference type="ARBA" id="ARBA00023316"/>
    </source>
</evidence>
<dbReference type="InterPro" id="IPR050979">
    <property type="entry name" value="LD-transpeptidase"/>
</dbReference>
<reference evidence="11" key="1">
    <citation type="journal article" date="2022" name="Front. Microbiol.">
        <title>Genome-based taxonomic rearrangement of Oceanobacter-related bacteria including the description of Thalassolituus hydrocarbonoclasticus sp. nov. and Thalassolituus pacificus sp. nov. and emended description of the genus Thalassolituus.</title>
        <authorList>
            <person name="Dong C."/>
            <person name="Wei L."/>
            <person name="Wang J."/>
            <person name="Lai Q."/>
            <person name="Huang Z."/>
            <person name="Shao Z."/>
        </authorList>
    </citation>
    <scope>NUCLEOTIDE SEQUENCE</scope>
    <source>
        <strain evidence="11">59MF3M-4</strain>
    </source>
</reference>
<evidence type="ECO:0000259" key="10">
    <source>
        <dbReference type="PROSITE" id="PS52029"/>
    </source>
</evidence>
<dbReference type="GO" id="GO:0071555">
    <property type="term" value="P:cell wall organization"/>
    <property type="evidence" value="ECO:0007669"/>
    <property type="project" value="UniProtKB-UniRule"/>
</dbReference>
<keyword evidence="5" id="KW-0378">Hydrolase</keyword>
<keyword evidence="3" id="KW-0328">Glycosyltransferase</keyword>
<keyword evidence="12" id="KW-1185">Reference proteome</keyword>
<comment type="similarity">
    <text evidence="2">Belongs to the YkuD family.</text>
</comment>
<protein>
    <submittedName>
        <fullName evidence="11">L,D-transpeptidase</fullName>
    </submittedName>
</protein>
<feature type="domain" description="L,D-TPase catalytic" evidence="10">
    <location>
        <begin position="18"/>
        <end position="173"/>
    </location>
</feature>
<dbReference type="PROSITE" id="PS52029">
    <property type="entry name" value="LD_TPASE"/>
    <property type="match status" value="1"/>
</dbReference>
<sequence length="185" mass="20297">MAPMAAQTHSSQPATETSLIEVSIADQVLRVSSAGICHLYPVSTALNGAGEQENSGCTPRGWHRIRACIGGAQPLNTVFVGRRPTGEQYSPELAAAHPQRDWILSRILWLQGQEVGVNRLGKVDSMRRYIYIHGTPDSEPMGQPLSHGCIRMRNADIAELFDLVSAGTPVWIQEHSFSRIPCRNL</sequence>
<dbReference type="EMBL" id="JAOANI010000014">
    <property type="protein sequence ID" value="MCT7358716.1"/>
    <property type="molecule type" value="Genomic_DNA"/>
</dbReference>
<evidence type="ECO:0000256" key="1">
    <source>
        <dbReference type="ARBA" id="ARBA00004752"/>
    </source>
</evidence>
<dbReference type="GO" id="GO:0016757">
    <property type="term" value="F:glycosyltransferase activity"/>
    <property type="evidence" value="ECO:0007669"/>
    <property type="project" value="UniProtKB-KW"/>
</dbReference>
<evidence type="ECO:0000256" key="6">
    <source>
        <dbReference type="ARBA" id="ARBA00022960"/>
    </source>
</evidence>
<comment type="pathway">
    <text evidence="1 9">Cell wall biogenesis; peptidoglycan biosynthesis.</text>
</comment>
<dbReference type="Proteomes" id="UP001147830">
    <property type="component" value="Unassembled WGS sequence"/>
</dbReference>
<reference evidence="11" key="2">
    <citation type="submission" date="2022-08" db="EMBL/GenBank/DDBJ databases">
        <authorList>
            <person name="Dong C."/>
        </authorList>
    </citation>
    <scope>NUCLEOTIDE SEQUENCE</scope>
    <source>
        <strain evidence="11">59MF3M-4</strain>
    </source>
</reference>
<dbReference type="Gene3D" id="2.40.440.10">
    <property type="entry name" value="L,D-transpeptidase catalytic domain-like"/>
    <property type="match status" value="1"/>
</dbReference>
<dbReference type="InterPro" id="IPR038063">
    <property type="entry name" value="Transpep_catalytic_dom"/>
</dbReference>
<evidence type="ECO:0000313" key="11">
    <source>
        <dbReference type="EMBL" id="MCT7358716.1"/>
    </source>
</evidence>
<dbReference type="GO" id="GO:0071972">
    <property type="term" value="F:peptidoglycan L,D-transpeptidase activity"/>
    <property type="evidence" value="ECO:0007669"/>
    <property type="project" value="TreeGrafter"/>
</dbReference>